<comment type="caution">
    <text evidence="1">The sequence shown here is derived from an EMBL/GenBank/DDBJ whole genome shotgun (WGS) entry which is preliminary data.</text>
</comment>
<proteinExistence type="predicted"/>
<dbReference type="AlphaFoldDB" id="A0AAV4R3L5"/>
<organism evidence="1 2">
    <name type="scientific">Caerostris extrusa</name>
    <name type="common">Bark spider</name>
    <name type="synonym">Caerostris bankana</name>
    <dbReference type="NCBI Taxonomy" id="172846"/>
    <lineage>
        <taxon>Eukaryota</taxon>
        <taxon>Metazoa</taxon>
        <taxon>Ecdysozoa</taxon>
        <taxon>Arthropoda</taxon>
        <taxon>Chelicerata</taxon>
        <taxon>Arachnida</taxon>
        <taxon>Araneae</taxon>
        <taxon>Araneomorphae</taxon>
        <taxon>Entelegynae</taxon>
        <taxon>Araneoidea</taxon>
        <taxon>Araneidae</taxon>
        <taxon>Caerostris</taxon>
    </lineage>
</organism>
<evidence type="ECO:0000313" key="1">
    <source>
        <dbReference type="EMBL" id="GIY15204.1"/>
    </source>
</evidence>
<name>A0AAV4R3L5_CAEEX</name>
<dbReference type="EMBL" id="BPLR01007213">
    <property type="protein sequence ID" value="GIY15204.1"/>
    <property type="molecule type" value="Genomic_DNA"/>
</dbReference>
<reference evidence="1 2" key="1">
    <citation type="submission" date="2021-06" db="EMBL/GenBank/DDBJ databases">
        <title>Caerostris extrusa draft genome.</title>
        <authorList>
            <person name="Kono N."/>
            <person name="Arakawa K."/>
        </authorList>
    </citation>
    <scope>NUCLEOTIDE SEQUENCE [LARGE SCALE GENOMIC DNA]</scope>
</reference>
<protein>
    <submittedName>
        <fullName evidence="1">Uncharacterized protein</fullName>
    </submittedName>
</protein>
<accession>A0AAV4R3L5</accession>
<sequence length="142" mass="15888">MSRLSGDHDIVLFLRQLDRLMHLNLRSFATKTADLEYIKRCLSVSRCLVGVCTTGVCLYQEVSVLYLDVIESPNVAFLMRGFFFTLPPLKAEMIRDLVPPPPQSLAVSLAVSAVSTPVMSTHCEMKLPDNSSGERIRFSIPR</sequence>
<keyword evidence="2" id="KW-1185">Reference proteome</keyword>
<dbReference type="Proteomes" id="UP001054945">
    <property type="component" value="Unassembled WGS sequence"/>
</dbReference>
<evidence type="ECO:0000313" key="2">
    <source>
        <dbReference type="Proteomes" id="UP001054945"/>
    </source>
</evidence>
<gene>
    <name evidence="1" type="ORF">CEXT_262531</name>
</gene>